<keyword evidence="5" id="KW-0326">Glycosidase</keyword>
<protein>
    <recommendedName>
        <fullName evidence="3">beta-N-acetylhexosaminidase</fullName>
        <ecNumber evidence="3">3.2.1.52</ecNumber>
    </recommendedName>
</protein>
<dbReference type="PANTHER" id="PTHR22600:SF57">
    <property type="entry name" value="BETA-N-ACETYLHEXOSAMINIDASE"/>
    <property type="match status" value="1"/>
</dbReference>
<comment type="caution">
    <text evidence="9">The sequence shown here is derived from an EMBL/GenBank/DDBJ whole genome shotgun (WGS) entry which is preliminary data.</text>
</comment>
<dbReference type="InterPro" id="IPR025705">
    <property type="entry name" value="Beta_hexosaminidase_sua/sub"/>
</dbReference>
<dbReference type="EMBL" id="FZNV01000002">
    <property type="protein sequence ID" value="SNR40301.1"/>
    <property type="molecule type" value="Genomic_DNA"/>
</dbReference>
<evidence type="ECO:0000313" key="9">
    <source>
        <dbReference type="EMBL" id="SNR40301.1"/>
    </source>
</evidence>
<dbReference type="CDD" id="cd06563">
    <property type="entry name" value="GH20_chitobiase-like"/>
    <property type="match status" value="1"/>
</dbReference>
<dbReference type="InterPro" id="IPR008979">
    <property type="entry name" value="Galactose-bd-like_sf"/>
</dbReference>
<dbReference type="EC" id="3.2.1.52" evidence="3"/>
<dbReference type="PANTHER" id="PTHR22600">
    <property type="entry name" value="BETA-HEXOSAMINIDASE"/>
    <property type="match status" value="1"/>
</dbReference>
<gene>
    <name evidence="9" type="ORF">SAMN04488009_1419</name>
</gene>
<comment type="similarity">
    <text evidence="2">Belongs to the glycosyl hydrolase 20 family.</text>
</comment>
<dbReference type="SUPFAM" id="SSF49785">
    <property type="entry name" value="Galactose-binding domain-like"/>
    <property type="match status" value="1"/>
</dbReference>
<dbReference type="Gene3D" id="3.20.20.80">
    <property type="entry name" value="Glycosidases"/>
    <property type="match status" value="1"/>
</dbReference>
<dbReference type="Pfam" id="PF00754">
    <property type="entry name" value="F5_F8_type_C"/>
    <property type="match status" value="1"/>
</dbReference>
<evidence type="ECO:0000259" key="6">
    <source>
        <dbReference type="Pfam" id="PF00728"/>
    </source>
</evidence>
<dbReference type="Pfam" id="PF00728">
    <property type="entry name" value="Glyco_hydro_20"/>
    <property type="match status" value="1"/>
</dbReference>
<dbReference type="Proteomes" id="UP000198337">
    <property type="component" value="Unassembled WGS sequence"/>
</dbReference>
<evidence type="ECO:0000313" key="10">
    <source>
        <dbReference type="Proteomes" id="UP000198337"/>
    </source>
</evidence>
<evidence type="ECO:0000259" key="8">
    <source>
        <dbReference type="Pfam" id="PF02838"/>
    </source>
</evidence>
<evidence type="ECO:0000256" key="3">
    <source>
        <dbReference type="ARBA" id="ARBA00012663"/>
    </source>
</evidence>
<comment type="catalytic activity">
    <reaction evidence="1">
        <text>Hydrolysis of terminal non-reducing N-acetyl-D-hexosamine residues in N-acetyl-beta-D-hexosaminides.</text>
        <dbReference type="EC" id="3.2.1.52"/>
    </reaction>
</comment>
<keyword evidence="10" id="KW-1185">Reference proteome</keyword>
<dbReference type="Gene3D" id="2.60.120.260">
    <property type="entry name" value="Galactose-binding domain-like"/>
    <property type="match status" value="1"/>
</dbReference>
<organism evidence="9 10">
    <name type="scientific">Maribacter sedimenticola</name>
    <dbReference type="NCBI Taxonomy" id="228956"/>
    <lineage>
        <taxon>Bacteria</taxon>
        <taxon>Pseudomonadati</taxon>
        <taxon>Bacteroidota</taxon>
        <taxon>Flavobacteriia</taxon>
        <taxon>Flavobacteriales</taxon>
        <taxon>Flavobacteriaceae</taxon>
        <taxon>Maribacter</taxon>
    </lineage>
</organism>
<evidence type="ECO:0000256" key="5">
    <source>
        <dbReference type="ARBA" id="ARBA00023295"/>
    </source>
</evidence>
<evidence type="ECO:0000259" key="7">
    <source>
        <dbReference type="Pfam" id="PF00754"/>
    </source>
</evidence>
<dbReference type="InterPro" id="IPR029018">
    <property type="entry name" value="Hex-like_dom2"/>
</dbReference>
<dbReference type="SUPFAM" id="SSF51445">
    <property type="entry name" value="(Trans)glycosidases"/>
    <property type="match status" value="1"/>
</dbReference>
<evidence type="ECO:0000256" key="4">
    <source>
        <dbReference type="ARBA" id="ARBA00022801"/>
    </source>
</evidence>
<dbReference type="Pfam" id="PF02838">
    <property type="entry name" value="Glyco_hydro_20b"/>
    <property type="match status" value="1"/>
</dbReference>
<dbReference type="InterPro" id="IPR017853">
    <property type="entry name" value="GH"/>
</dbReference>
<feature type="domain" description="F5/8 type C" evidence="7">
    <location>
        <begin position="656"/>
        <end position="768"/>
    </location>
</feature>
<dbReference type="PRINTS" id="PR00738">
    <property type="entry name" value="GLHYDRLASE20"/>
</dbReference>
<feature type="domain" description="Beta-hexosaminidase bacterial type N-terminal" evidence="8">
    <location>
        <begin position="43"/>
        <end position="171"/>
    </location>
</feature>
<evidence type="ECO:0000256" key="2">
    <source>
        <dbReference type="ARBA" id="ARBA00006285"/>
    </source>
</evidence>
<evidence type="ECO:0000256" key="1">
    <source>
        <dbReference type="ARBA" id="ARBA00001231"/>
    </source>
</evidence>
<keyword evidence="4" id="KW-0378">Hydrolase</keyword>
<dbReference type="InterPro" id="IPR015882">
    <property type="entry name" value="HEX_bac_N"/>
</dbReference>
<dbReference type="Gene3D" id="3.30.379.10">
    <property type="entry name" value="Chitobiase/beta-hexosaminidase domain 2-like"/>
    <property type="match status" value="1"/>
</dbReference>
<dbReference type="SUPFAM" id="SSF55545">
    <property type="entry name" value="beta-N-acetylhexosaminidase-like domain"/>
    <property type="match status" value="1"/>
</dbReference>
<name>A0ABY1SF82_9FLAO</name>
<accession>A0ABY1SF82</accession>
<proteinExistence type="inferred from homology"/>
<sequence>MNGIANQGIVGMKQIRQLIIMGLALVLTSCYDPAESPANSVLAIIPQPNQMKKDKGYFTFDKGTVLVVKNDAYVEPTLILSQRLKIAAGFDMAIVYSPPTANYVQIMVDTSLAAEAYKLSINEGYIQLKASTKNGLVYGMQSLRLLLPKEMESKQIQSHVNWSVPVMEIEDSPRYGYRGVMLDVSRHFFDIAYIKKTLDRMSLLKLNTFHWHLVDDQGWRIEIKKYPKLTEIGGFRVDQEDKHWNSRKVTQAGEAAGYGGFYTQAQIKEVVDYADKLGITVVPEIEMPAHVMSAIAAYPELSCFEKPIGVPSGGVWPITEIYCAGKEQTFVFLEDVIDEVADLFPGTYIHIGGDEATKTNWAVCPHCKKRMQEEKLASVEELQSYFIRRMEKYINAKGKEIIGWDEILEGGLAPGAAVMSWRGTQGGMEASEQGHKVIMTPGEFCYFDQYQGPQNTEPIAIGGYLPLKKVYGFDPVIPTMSKEQESFVMGGQANLWSEYIPTEEHSEYMLFPRLLALSETLWSTKEQRNWSNFSERLKVINERLEFMGVNVSKSAYAIRDSATVDIGSKSISVKLHNEFDDADIRYAFAHDADNFIPYTVPVTIDSSVTITAKAYEDGKAMSPLFTQQYDFHKGVGAKVTYHTLYNSSYAGEGESTLVNVLRGSKNFHDGQWQAWLNTDVELTIDLLNQKDISEIVLGFLQNQGPDIFYPTAISISLSKDNIEFQEVDIMEIPFKSANTDEIQDVKISFGRTKARYIKIHAVNGPYPGNDGGSWLFMDEVKIN</sequence>
<dbReference type="RefSeq" id="WP_245838839.1">
    <property type="nucleotide sequence ID" value="NZ_FZNV01000002.1"/>
</dbReference>
<feature type="domain" description="Glycoside hydrolase family 20 catalytic" evidence="6">
    <location>
        <begin position="175"/>
        <end position="524"/>
    </location>
</feature>
<reference evidence="9 10" key="1">
    <citation type="submission" date="2017-06" db="EMBL/GenBank/DDBJ databases">
        <authorList>
            <person name="Varghese N."/>
            <person name="Submissions S."/>
        </authorList>
    </citation>
    <scope>NUCLEOTIDE SEQUENCE [LARGE SCALE GENOMIC DNA]</scope>
    <source>
        <strain evidence="9 10">DSM 19840</strain>
    </source>
</reference>
<dbReference type="InterPro" id="IPR015883">
    <property type="entry name" value="Glyco_hydro_20_cat"/>
</dbReference>
<dbReference type="InterPro" id="IPR000421">
    <property type="entry name" value="FA58C"/>
</dbReference>